<feature type="compositionally biased region" description="Gly residues" evidence="2">
    <location>
        <begin position="322"/>
        <end position="335"/>
    </location>
</feature>
<feature type="domain" description="DUF6531" evidence="3">
    <location>
        <begin position="855"/>
        <end position="924"/>
    </location>
</feature>
<dbReference type="RefSeq" id="WP_091250202.1">
    <property type="nucleotide sequence ID" value="NZ_FMCU01000013.1"/>
</dbReference>
<dbReference type="Gene3D" id="3.90.930.1">
    <property type="match status" value="1"/>
</dbReference>
<evidence type="ECO:0000313" key="6">
    <source>
        <dbReference type="Proteomes" id="UP000198797"/>
    </source>
</evidence>
<dbReference type="Gene3D" id="2.180.10.10">
    <property type="entry name" value="RHS repeat-associated core"/>
    <property type="match status" value="3"/>
</dbReference>
<sequence length="3869" mass="415595">MGDFHIPNDPNWQWAYDAILYTIGEQFPKGDPSELEALGVKLDQFGRNLLSGMAATQSLGAGLRGNLDGPAADAFAQFQKSITHPIPSGTRKALTAGYIANLANEKIDYGQVQIVTAAFTIVLSIASAMATGFGASLVPAYLRIGQKWAQDLLNGLQSDLLRLSLRLAAEAAGEAAQEGAENVAAQAIVIAKDNKSDGFDFSDFFLSVGAGAWIGGVAGGVHQIGGKFFPKFSGTSHGQAGSGVIGELLGEYTFMLMLGAGGEFNPLATAVSSAVGSYADRYAQDLGEALGGGSGKPDASDLHGPGKLKNLAAAGTDVNGSGRPGGGGLPGGSGAEGPAALAGGDRPPARAGGHGPRNPGGTAGTGDVVAGGPNTEGGRPGHVPGSGAADSGRTPESDTTPIPGANQGLPGLDSPPVRSTTPGPASPVGAPSNANQPEGSAGSRTPDSMATQRLTVPPPAPVEAQEPPPVVNQQPAAVNPTTQHPTPQSVPPATPGDTTTTPGGMPATPAGTPTTPAGPAGTPTTPAGTPTTPATPGSTPATPTVPAGTPTTPAGTPATPAGTPTPPAGTPAVPADTSAGPAQPGGVSAEPTQPRGTSAEIGQPGPMPTDSGQLRAPVRVETPAETTGSGAGPLSTGQVAGTTATEPSGTTETTTTRGGPSATVGPVPDPTGRATPTPTEVGSDPESAGSVPVPVLPANPLQDRSLPAQPAEAVRGASSSGPATSGASSSGPASTGVGRREQVPPPTTAQKPLPQAVAEAPPPPTPEAATTVDGPGDARVPDLAVDRAERMTQPVPSSPRPGPPPAQVPGPPSDGGGGRHSLVSAAVTPPGSVPTLRDVPVALVAKSTAETPTAGDPIDVTTGRMIYAETDLSLPGLALERTHRSDYHWGRSFGPSWSSTLDQRVVTDGRRVWFLSADGSILTYPVPAEGGEALPLLGRPAALRRLAGGGWSLTQQDTVLLFAPAGDGREAVLSDVATARTRWHITRDDAGTPVLLESATGDRVRLRSRDGLVTGALFVSAGEVHDRVELPTFGYDDRRRLVEVRNSSGDPVRLDYDEDGRIVRWADRNGEWYSYAYDEAGRCVLADGNGGYLRYAFEYGDDVTIATDSLGGAHRYELNARRQVVAIVDPLGATTRLTWDAANRLLSRTDPLGRTTRFGYDGRGRPTVLTRPDGNTVNSPVIGARPHRVPGTIFDLDGLGRPRSARLPDGAVTEFGWTAEGDLASLVGPAGYRQEWHYDGEGNLVESTDAAGGTVRIEYGPFDLPTARVDEAGHRTEYAYDTELRLVAVTNPAGRVWRYAYDAAGRLTEETDFDGRTQRYARDAAGQLVAHTDPAGDTTHYAYDLLGRVTERRVGDAVTRLQYDAQGRIAAVLSPDAVVRFTRDEQGRVITETVNGEAVHTSYHPELGRVQARTTPSGRSSRWTFDADGRPESLTTGRHLMRFRHDAAGREISRTVDDVVALRQSFDAAGRLAAQRIADTAEREFRYDATGRITTIGDSHAGERSFHADEVGRVHTVTADGEQRERYAYDEAGNLAGTVGDRWEFDGTMLVRSDDARFEYDGKGRLVLRVDAAGVWRFGWDAEDRMVQVVTPGGDRWRYRYDGFGRRILKQRLASDDRVLEEVRFAWSGDLVVEQTHRDADGTTSTTSWDYRQDGSTPLAQRDGDLLRTVVTDRIGTPTHLVEATGALHWWSRSDLWGRGHGAATPLRFPGQYFDAETGLHYNRFRFYDPATARYLSPDPIGLAGGPNPTAYVPDPLTVADPLGLTNCTVTQPSLDPLGDHDPARPVTLDGEPSQLPDRAAPPPPEALYGMPPLAQVVTLQPDGSQRIRHEPRPALRPPSNPSTVGTSPHAHDWYSESAAAPSSLTEQLSSENPTLESIQRQLQPLPQSGPDVDRDDNLNEAPVAAPRRRGREDDEADYVAAPSSSRRPSAGPEAWLSSSVVRRALNEETSETSRWLPVQTALREYRELRRDDLDQRGLALRALEGSLHNWRQYHDRWDTNARTLNRSRIRRLNEIRRDLRALIQTEDDDIRSRRDRATTSRSVPTAARSIRGSRAAEPAAYTPFGTPAPANLNELRQEFDGVGRLPEGVQVNLHVTGLANYSAIRHEGLQPGAGSGIGLPGAGADSTFTYVLTGSLPTTTAAVTADAPAGAAPVGVLTTGTGFSRDVNYPGGAQQYGNPIPPARTYPAGDPTYSFTFPPTPQTVRGIADFINNQRAAQGRSTLSDDEAMLRVRAELFHRFRLHVADYLALPQSPATTQTADDDWNDNQTTDDNYYTEENVYYDNYDDYGRAPTGSRETGEVTVEQPGPPDPAWVSPEEIEALRRQVPPRVVKATTVFDVVEKQAKDPSIPQVVRDSYREAGLEVPDFAPVKPSIGAQRRDLAFNYRELVTADGRRIQDFELLLQLRPDDSRAAEVFPPAKREEYERVFSDFYNQKYRIGPKKDQFNFTMNLVDTAPHAHRSIRVTGGNAGTTQVVWSPDTTALDVVHEGAHFLGLFDQYLLDGKNTVLDSDGRPVRWVLRRHRPAPDNSIMTTIDAADRPELKQRDLDRISRLPVEVVPPDPGRSTGPEAVPPDAAPDDPSAGTEDGSTDYVSTPSRSRTPSAGPDAWLSSNRVRDTLGEETTDSSQWSSVQTALREYLGLRRDDLGERDFALNALRVSLDNWRAYHDTPAVRLRTLNRSRIRRLDRTRRQLMEMIQQERDDVRRQRDRQTSSRSRPTAAQSIRGSRAAERTVYTPFGTPTPANLTQLEQEFRRAGSLPPGVQVNLHVTGLANYSAIHNEGVRPGAGRGIGLPDGETDSTFTYVLTGSLPTTTAAVTADAPAGAAPVGVLTTGAGFSRDVNYPGGAQQYGNAIPPVRNYPAEDPTYSFTFPATPQTMRGIANFINDQRAAQGRPPLSEEEAVHRVRAELFHSFRLHVADYVAMTPEDPTTQTDDDWDDNQTTEDRYYTEEDIYEDNYHDYARAPRRTGEPATYPPTAPFTEVTPDAVAKSTEQTPTAADPIDVTTGRMILTETDVVLPGLTLERTYRSDYRWGRSFGRSWASTLDQRVVVSGDQVRYLAADGSILTYPLPAVGEVTLPQVGRALPLRRLVDGGWLLTDPVSGRALVFAPANDAESVLSDVAEGDLRWSIARDSAGTPIELRSSAGAQVGFSSASGRVTMLWLPNQVGAMQAAYQFEYDGEGNLVEVLNSSGDAERFDYTDGRIVRWEDRNGEWYSYTYDEAGRCVGTDGKGGHLRYRFEYQKGQTVVTDSLGAVRRYELNDRFQVVAETDALGATTRTEWDGANRLRSRTDPLGRTTTFDHDADGRCATVTRADGSQSTITYDEFGRPTSWRDFDGSTRHRAFDTDGRVVAETDAAGEVVRFDRPVEEGPGTVTQAGATAMVRNAAKLVTSVTKSGTETRYEYDSLGRVVLVEDDHGVTEFGWTLEGDLAWRENPDGSVEKFAYDGEGNLVESLDATGRRTFLEYGAFDLVTARIDDAGNRTGYAYDTELRLATITDPEGRTWRYTYDPNGRMVEETDFDGRTQRYAYDAAGQLVAHTDAAGEVTRFSYDVLGRVVERRTGATVTRLAYDAAGRVVAADDADSEIRLARDAAGRVVAETVNGRTVASSYSEQFGAITGRTRPSGASTQWSYDESGRPAVLVAGGEHLRFAYDGPREVSRVWDAGLTIERDADPAAALAERPGGHGAVRYTVDALGRPAVRSGADGDWHLSWNHQGRLASVTTPRGDRWRYRYDAFGRRIAKQLCGTDGAVQEETEFVWSGGLLVEQHHRDRGGRVTTTAWEYHPAMADPVAQITDGAVHAVLADVAGAPMVLVGTDGSRPVDPDGVPLRLGGRYLDAETGLEYDGSRYFDPATDRFLVEPRVAPLPVS</sequence>
<dbReference type="InterPro" id="IPR031325">
    <property type="entry name" value="RHS_repeat"/>
</dbReference>
<gene>
    <name evidence="5" type="ORF">GA0070216_113117</name>
</gene>
<dbReference type="InterPro" id="IPR050708">
    <property type="entry name" value="T6SS_VgrG/RHS"/>
</dbReference>
<dbReference type="Pfam" id="PF20148">
    <property type="entry name" value="DUF6531"/>
    <property type="match status" value="2"/>
</dbReference>
<dbReference type="PRINTS" id="PR00394">
    <property type="entry name" value="RHSPROTEIN"/>
</dbReference>
<dbReference type="NCBIfam" id="TIGR01643">
    <property type="entry name" value="YD_repeat_2x"/>
    <property type="match status" value="17"/>
</dbReference>
<keyword evidence="1" id="KW-0677">Repeat</keyword>
<dbReference type="PANTHER" id="PTHR32305:SF15">
    <property type="entry name" value="PROTEIN RHSA-RELATED"/>
    <property type="match status" value="1"/>
</dbReference>
<evidence type="ECO:0000259" key="3">
    <source>
        <dbReference type="Pfam" id="PF20148"/>
    </source>
</evidence>
<proteinExistence type="predicted"/>
<feature type="region of interest" description="Disordered" evidence="2">
    <location>
        <begin position="2030"/>
        <end position="2069"/>
    </location>
</feature>
<dbReference type="InterPro" id="IPR022385">
    <property type="entry name" value="Rhs_assc_core"/>
</dbReference>
<evidence type="ECO:0000259" key="4">
    <source>
        <dbReference type="Pfam" id="PF25023"/>
    </source>
</evidence>
<feature type="compositionally biased region" description="Low complexity" evidence="2">
    <location>
        <begin position="471"/>
        <end position="480"/>
    </location>
</feature>
<reference evidence="6" key="1">
    <citation type="submission" date="2016-06" db="EMBL/GenBank/DDBJ databases">
        <authorList>
            <person name="Varghese N."/>
            <person name="Submissions Spin"/>
        </authorList>
    </citation>
    <scope>NUCLEOTIDE SEQUENCE [LARGE SCALE GENOMIC DNA]</scope>
    <source>
        <strain evidence="6">DSM 44100</strain>
    </source>
</reference>
<feature type="domain" description="Teneurin-like YD-shell" evidence="4">
    <location>
        <begin position="1509"/>
        <end position="1739"/>
    </location>
</feature>
<organism evidence="5 6">
    <name type="scientific">Micromonospora matsumotoense</name>
    <dbReference type="NCBI Taxonomy" id="121616"/>
    <lineage>
        <taxon>Bacteria</taxon>
        <taxon>Bacillati</taxon>
        <taxon>Actinomycetota</taxon>
        <taxon>Actinomycetes</taxon>
        <taxon>Micromonosporales</taxon>
        <taxon>Micromonosporaceae</taxon>
        <taxon>Micromonospora</taxon>
    </lineage>
</organism>
<feature type="compositionally biased region" description="Polar residues" evidence="2">
    <location>
        <begin position="1861"/>
        <end position="1887"/>
    </location>
</feature>
<keyword evidence="6" id="KW-1185">Reference proteome</keyword>
<dbReference type="EMBL" id="FMCU01000013">
    <property type="protein sequence ID" value="SCF40122.1"/>
    <property type="molecule type" value="Genomic_DNA"/>
</dbReference>
<feature type="region of interest" description="Disordered" evidence="2">
    <location>
        <begin position="1827"/>
        <end position="1934"/>
    </location>
</feature>
<feature type="region of interest" description="Disordered" evidence="2">
    <location>
        <begin position="1159"/>
        <end position="1178"/>
    </location>
</feature>
<feature type="compositionally biased region" description="Low complexity" evidence="2">
    <location>
        <begin position="495"/>
        <end position="562"/>
    </location>
</feature>
<evidence type="ECO:0000256" key="2">
    <source>
        <dbReference type="SAM" id="MobiDB-lite"/>
    </source>
</evidence>
<feature type="compositionally biased region" description="Low complexity" evidence="2">
    <location>
        <begin position="716"/>
        <end position="736"/>
    </location>
</feature>
<feature type="compositionally biased region" description="Polar residues" evidence="2">
    <location>
        <begin position="2591"/>
        <end position="2602"/>
    </location>
</feature>
<dbReference type="STRING" id="121616.GA0070216_113117"/>
<evidence type="ECO:0000256" key="1">
    <source>
        <dbReference type="ARBA" id="ARBA00022737"/>
    </source>
</evidence>
<dbReference type="NCBIfam" id="TIGR03696">
    <property type="entry name" value="Rhs_assc_core"/>
    <property type="match status" value="1"/>
</dbReference>
<feature type="compositionally biased region" description="Polar residues" evidence="2">
    <location>
        <begin position="1642"/>
        <end position="1656"/>
    </location>
</feature>
<feature type="region of interest" description="Disordered" evidence="2">
    <location>
        <begin position="2293"/>
        <end position="2315"/>
    </location>
</feature>
<dbReference type="Pfam" id="PF25023">
    <property type="entry name" value="TEN_YD-shell"/>
    <property type="match status" value="1"/>
</dbReference>
<dbReference type="SUPFAM" id="SSF69322">
    <property type="entry name" value="Tricorn protease domain 2"/>
    <property type="match status" value="1"/>
</dbReference>
<feature type="compositionally biased region" description="Low complexity" evidence="2">
    <location>
        <begin position="641"/>
        <end position="663"/>
    </location>
</feature>
<feature type="compositionally biased region" description="Low complexity" evidence="2">
    <location>
        <begin position="336"/>
        <end position="373"/>
    </location>
</feature>
<feature type="region of interest" description="Disordered" evidence="2">
    <location>
        <begin position="2698"/>
        <end position="2744"/>
    </location>
</feature>
<dbReference type="Proteomes" id="UP000198797">
    <property type="component" value="Unassembled WGS sequence"/>
</dbReference>
<feature type="compositionally biased region" description="Pro residues" evidence="2">
    <location>
        <begin position="456"/>
        <end position="470"/>
    </location>
</feature>
<feature type="compositionally biased region" description="Basic and acidic residues" evidence="2">
    <location>
        <begin position="2698"/>
        <end position="2712"/>
    </location>
</feature>
<dbReference type="PANTHER" id="PTHR32305">
    <property type="match status" value="1"/>
</dbReference>
<dbReference type="InterPro" id="IPR006530">
    <property type="entry name" value="YD"/>
</dbReference>
<feature type="region of interest" description="Disordered" evidence="2">
    <location>
        <begin position="289"/>
        <end position="833"/>
    </location>
</feature>
<protein>
    <submittedName>
        <fullName evidence="5">RHS repeat-associated core domain-containing protein</fullName>
    </submittedName>
</protein>
<feature type="region of interest" description="Disordered" evidence="2">
    <location>
        <begin position="2529"/>
        <end position="2612"/>
    </location>
</feature>
<feature type="region of interest" description="Disordered" evidence="2">
    <location>
        <begin position="1637"/>
        <end position="1656"/>
    </location>
</feature>
<feature type="domain" description="DUF6531" evidence="3">
    <location>
        <begin position="3000"/>
        <end position="3068"/>
    </location>
</feature>
<dbReference type="Pfam" id="PF05593">
    <property type="entry name" value="RHS_repeat"/>
    <property type="match status" value="8"/>
</dbReference>
<dbReference type="InterPro" id="IPR056823">
    <property type="entry name" value="TEN-like_YD-shell"/>
</dbReference>
<name>A0A1C5A4H5_9ACTN</name>
<feature type="compositionally biased region" description="Polar residues" evidence="2">
    <location>
        <begin position="432"/>
        <end position="454"/>
    </location>
</feature>
<accession>A0A1C5A4H5</accession>
<feature type="compositionally biased region" description="Basic and acidic residues" evidence="2">
    <location>
        <begin position="2537"/>
        <end position="2552"/>
    </location>
</feature>
<dbReference type="InterPro" id="IPR045351">
    <property type="entry name" value="DUF6531"/>
</dbReference>
<feature type="compositionally biased region" description="Pro residues" evidence="2">
    <location>
        <begin position="796"/>
        <end position="812"/>
    </location>
</feature>
<evidence type="ECO:0000313" key="5">
    <source>
        <dbReference type="EMBL" id="SCF40122.1"/>
    </source>
</evidence>
<feature type="region of interest" description="Disordered" evidence="2">
    <location>
        <begin position="1770"/>
        <end position="1810"/>
    </location>
</feature>
<feature type="compositionally biased region" description="Low complexity" evidence="2">
    <location>
        <begin position="1921"/>
        <end position="1931"/>
    </location>
</feature>